<name>A0ABT2TWS4_9FIRM</name>
<dbReference type="CDD" id="cd07516">
    <property type="entry name" value="HAD_Pase"/>
    <property type="match status" value="1"/>
</dbReference>
<evidence type="ECO:0000313" key="1">
    <source>
        <dbReference type="EMBL" id="MCU6766687.1"/>
    </source>
</evidence>
<dbReference type="NCBIfam" id="TIGR00099">
    <property type="entry name" value="Cof-subfamily"/>
    <property type="match status" value="1"/>
</dbReference>
<dbReference type="PANTHER" id="PTHR10000:SF8">
    <property type="entry name" value="HAD SUPERFAMILY HYDROLASE-LIKE, TYPE 3"/>
    <property type="match status" value="1"/>
</dbReference>
<dbReference type="EMBL" id="JAOQJL010000037">
    <property type="protein sequence ID" value="MCU6766687.1"/>
    <property type="molecule type" value="Genomic_DNA"/>
</dbReference>
<dbReference type="SUPFAM" id="SSF56784">
    <property type="entry name" value="HAD-like"/>
    <property type="match status" value="1"/>
</dbReference>
<dbReference type="Proteomes" id="UP001652409">
    <property type="component" value="Unassembled WGS sequence"/>
</dbReference>
<dbReference type="Pfam" id="PF08282">
    <property type="entry name" value="Hydrolase_3"/>
    <property type="match status" value="1"/>
</dbReference>
<proteinExistence type="predicted"/>
<comment type="caution">
    <text evidence="1">The sequence shown here is derived from an EMBL/GenBank/DDBJ whole genome shotgun (WGS) entry which is preliminary data.</text>
</comment>
<dbReference type="NCBIfam" id="TIGR01484">
    <property type="entry name" value="HAD-SF-IIB"/>
    <property type="match status" value="1"/>
</dbReference>
<dbReference type="InterPro" id="IPR036412">
    <property type="entry name" value="HAD-like_sf"/>
</dbReference>
<gene>
    <name evidence="1" type="ORF">OCV61_14965</name>
</gene>
<accession>A0ABT2TWS4</accession>
<dbReference type="PROSITE" id="PS01229">
    <property type="entry name" value="COF_2"/>
    <property type="match status" value="1"/>
</dbReference>
<keyword evidence="1" id="KW-0378">Hydrolase</keyword>
<dbReference type="SFLD" id="SFLDS00003">
    <property type="entry name" value="Haloacid_Dehalogenase"/>
    <property type="match status" value="1"/>
</dbReference>
<evidence type="ECO:0000313" key="2">
    <source>
        <dbReference type="Proteomes" id="UP001652409"/>
    </source>
</evidence>
<dbReference type="Gene3D" id="3.30.1240.10">
    <property type="match status" value="1"/>
</dbReference>
<dbReference type="InterPro" id="IPR000150">
    <property type="entry name" value="Cof"/>
</dbReference>
<dbReference type="RefSeq" id="WP_158422496.1">
    <property type="nucleotide sequence ID" value="NZ_JAOQJL010000037.1"/>
</dbReference>
<sequence>MKYKMMAVDMDGTLLNDSKEISPRTAQAIRKAVAQGFLFTLCTGRPIQGVERYSQFLGLQAPLITYNGAMIIRSDTKEILYKQELLPEDIHKILEFGRNYNTTMCIWSGNRLYGNVLNDQIHAYKKNTGVEPVLMEDEDALIRQGVTKILWIDTEEKIKKIQEELPGDAFSQVTFCTSQTTYLEFFNSQVSKARAMERLGQLFNIRQEEMIAVGDGLNDLPMIEYAGLGVAMENAQAQVKTRARYITSSNEEDGVGKVLEKFVLK</sequence>
<organism evidence="1 2">
    <name type="scientific">Blautia ammoniilytica</name>
    <dbReference type="NCBI Taxonomy" id="2981782"/>
    <lineage>
        <taxon>Bacteria</taxon>
        <taxon>Bacillati</taxon>
        <taxon>Bacillota</taxon>
        <taxon>Clostridia</taxon>
        <taxon>Lachnospirales</taxon>
        <taxon>Lachnospiraceae</taxon>
        <taxon>Blautia</taxon>
    </lineage>
</organism>
<dbReference type="SFLD" id="SFLDG01144">
    <property type="entry name" value="C2.B.4:_PGP_Like"/>
    <property type="match status" value="1"/>
</dbReference>
<dbReference type="InterPro" id="IPR023214">
    <property type="entry name" value="HAD_sf"/>
</dbReference>
<dbReference type="Gene3D" id="3.40.50.1000">
    <property type="entry name" value="HAD superfamily/HAD-like"/>
    <property type="match status" value="1"/>
</dbReference>
<dbReference type="GO" id="GO:0016787">
    <property type="term" value="F:hydrolase activity"/>
    <property type="evidence" value="ECO:0007669"/>
    <property type="project" value="UniProtKB-KW"/>
</dbReference>
<keyword evidence="2" id="KW-1185">Reference proteome</keyword>
<dbReference type="SFLD" id="SFLDG01140">
    <property type="entry name" value="C2.B:_Phosphomannomutase_and_P"/>
    <property type="match status" value="1"/>
</dbReference>
<dbReference type="InterPro" id="IPR006379">
    <property type="entry name" value="HAD-SF_hydro_IIB"/>
</dbReference>
<dbReference type="PANTHER" id="PTHR10000">
    <property type="entry name" value="PHOSPHOSERINE PHOSPHATASE"/>
    <property type="match status" value="1"/>
</dbReference>
<reference evidence="1 2" key="1">
    <citation type="journal article" date="2021" name="ISME Commun">
        <title>Automated analysis of genomic sequences facilitates high-throughput and comprehensive description of bacteria.</title>
        <authorList>
            <person name="Hitch T.C.A."/>
        </authorList>
    </citation>
    <scope>NUCLEOTIDE SEQUENCE [LARGE SCALE GENOMIC DNA]</scope>
    <source>
        <strain evidence="1 2">Sanger_23</strain>
    </source>
</reference>
<protein>
    <submittedName>
        <fullName evidence="1">Cof-type HAD-IIB family hydrolase</fullName>
    </submittedName>
</protein>